<comment type="caution">
    <text evidence="2">The sequence shown here is derived from an EMBL/GenBank/DDBJ whole genome shotgun (WGS) entry which is preliminary data.</text>
</comment>
<dbReference type="AlphaFoldDB" id="A0AAD5B561"/>
<accession>A0AAD5B561</accession>
<evidence type="ECO:0000313" key="2">
    <source>
        <dbReference type="EMBL" id="KAI5628756.1"/>
    </source>
</evidence>
<dbReference type="Gene3D" id="3.30.70.270">
    <property type="match status" value="1"/>
</dbReference>
<dbReference type="Pfam" id="PF17919">
    <property type="entry name" value="RT_RNaseH_2"/>
    <property type="match status" value="1"/>
</dbReference>
<organism evidence="2 3">
    <name type="scientific">Silurus asotus</name>
    <name type="common">Amur catfish</name>
    <name type="synonym">Parasilurus asotus</name>
    <dbReference type="NCBI Taxonomy" id="30991"/>
    <lineage>
        <taxon>Eukaryota</taxon>
        <taxon>Metazoa</taxon>
        <taxon>Chordata</taxon>
        <taxon>Craniata</taxon>
        <taxon>Vertebrata</taxon>
        <taxon>Euteleostomi</taxon>
        <taxon>Actinopterygii</taxon>
        <taxon>Neopterygii</taxon>
        <taxon>Teleostei</taxon>
        <taxon>Ostariophysi</taxon>
        <taxon>Siluriformes</taxon>
        <taxon>Siluridae</taxon>
        <taxon>Silurus</taxon>
    </lineage>
</organism>
<dbReference type="PANTHER" id="PTHR34072:SF42">
    <property type="entry name" value="INTEGRASE CATALYTIC DOMAIN-CONTAINING PROTEIN"/>
    <property type="match status" value="1"/>
</dbReference>
<sequence length="149" mass="16869">KVMAVRDWPVSTSIKELQRFLGFANFYRRFIGGFSLVSASLTTLLRGKAKTLSWTPEAQRAFEELRTRFCTAPLLHHPDPQLPFVVEVDASSTGVGATLSQHSGNPPRLHPCAYFSKKLFPAEQNYDIGNRELLAINLALEEWRHWLEG</sequence>
<reference evidence="2" key="1">
    <citation type="submission" date="2018-07" db="EMBL/GenBank/DDBJ databases">
        <title>Comparative genomics of catfishes provides insights into carnivory and benthic adaptation.</title>
        <authorList>
            <person name="Zhang Y."/>
            <person name="Wang D."/>
            <person name="Peng Z."/>
            <person name="Zheng S."/>
            <person name="Shao F."/>
            <person name="Tao W."/>
        </authorList>
    </citation>
    <scope>NUCLEOTIDE SEQUENCE</scope>
    <source>
        <strain evidence="2">Chongqing</strain>
    </source>
</reference>
<dbReference type="InterPro" id="IPR043128">
    <property type="entry name" value="Rev_trsase/Diguanyl_cyclase"/>
</dbReference>
<dbReference type="SUPFAM" id="SSF56672">
    <property type="entry name" value="DNA/RNA polymerases"/>
    <property type="match status" value="1"/>
</dbReference>
<feature type="non-terminal residue" evidence="2">
    <location>
        <position position="149"/>
    </location>
</feature>
<name>A0AAD5B561_SILAS</name>
<feature type="domain" description="Reverse transcriptase/retrotransposon-derived protein RNase H-like" evidence="1">
    <location>
        <begin position="54"/>
        <end position="149"/>
    </location>
</feature>
<protein>
    <recommendedName>
        <fullName evidence="1">Reverse transcriptase/retrotransposon-derived protein RNase H-like domain-containing protein</fullName>
    </recommendedName>
</protein>
<dbReference type="Proteomes" id="UP001205998">
    <property type="component" value="Unassembled WGS sequence"/>
</dbReference>
<proteinExistence type="predicted"/>
<dbReference type="PANTHER" id="PTHR34072">
    <property type="entry name" value="ENZYMATIC POLYPROTEIN-RELATED"/>
    <property type="match status" value="1"/>
</dbReference>
<evidence type="ECO:0000313" key="3">
    <source>
        <dbReference type="Proteomes" id="UP001205998"/>
    </source>
</evidence>
<keyword evidence="3" id="KW-1185">Reference proteome</keyword>
<gene>
    <name evidence="2" type="ORF">C0J50_0090</name>
</gene>
<dbReference type="EMBL" id="MU542898">
    <property type="protein sequence ID" value="KAI5628756.1"/>
    <property type="molecule type" value="Genomic_DNA"/>
</dbReference>
<dbReference type="InterPro" id="IPR041577">
    <property type="entry name" value="RT_RNaseH_2"/>
</dbReference>
<dbReference type="InterPro" id="IPR043502">
    <property type="entry name" value="DNA/RNA_pol_sf"/>
</dbReference>
<feature type="non-terminal residue" evidence="2">
    <location>
        <position position="1"/>
    </location>
</feature>
<evidence type="ECO:0000259" key="1">
    <source>
        <dbReference type="Pfam" id="PF17919"/>
    </source>
</evidence>
<dbReference type="FunFam" id="3.30.70.270:FF:000026">
    <property type="entry name" value="Transposon Ty3-G Gag-Pol polyprotein"/>
    <property type="match status" value="1"/>
</dbReference>